<dbReference type="InterPro" id="IPR043502">
    <property type="entry name" value="DNA/RNA_pol_sf"/>
</dbReference>
<dbReference type="Gene3D" id="3.40.1170.60">
    <property type="match status" value="1"/>
</dbReference>
<keyword evidence="3 4" id="KW-0239">DNA-directed DNA polymerase</keyword>
<dbReference type="GO" id="GO:0003887">
    <property type="term" value="F:DNA-directed DNA polymerase activity"/>
    <property type="evidence" value="ECO:0007669"/>
    <property type="project" value="UniProtKB-EC"/>
</dbReference>
<dbReference type="PANTHER" id="PTHR11076:SF33">
    <property type="entry name" value="DNA POLYMERASE KAPPA"/>
    <property type="match status" value="1"/>
</dbReference>
<keyword evidence="4" id="KW-0963">Cytoplasm</keyword>
<dbReference type="InterPro" id="IPR001126">
    <property type="entry name" value="UmuC"/>
</dbReference>
<dbReference type="PANTHER" id="PTHR11076">
    <property type="entry name" value="DNA REPAIR POLYMERASE UMUC / TRANSFERASE FAMILY MEMBER"/>
    <property type="match status" value="1"/>
</dbReference>
<comment type="catalytic activity">
    <reaction evidence="4">
        <text>DNA(n) + a 2'-deoxyribonucleoside 5'-triphosphate = DNA(n+1) + diphosphate</text>
        <dbReference type="Rhea" id="RHEA:22508"/>
        <dbReference type="Rhea" id="RHEA-COMP:17339"/>
        <dbReference type="Rhea" id="RHEA-COMP:17340"/>
        <dbReference type="ChEBI" id="CHEBI:33019"/>
        <dbReference type="ChEBI" id="CHEBI:61560"/>
        <dbReference type="ChEBI" id="CHEBI:173112"/>
        <dbReference type="EC" id="2.7.7.7"/>
    </reaction>
</comment>
<feature type="binding site" evidence="4">
    <location>
        <position position="9"/>
    </location>
    <ligand>
        <name>Mg(2+)</name>
        <dbReference type="ChEBI" id="CHEBI:18420"/>
    </ligand>
</feature>
<dbReference type="InterPro" id="IPR017961">
    <property type="entry name" value="DNA_pol_Y-fam_little_finger"/>
</dbReference>
<evidence type="ECO:0000256" key="2">
    <source>
        <dbReference type="ARBA" id="ARBA00022457"/>
    </source>
</evidence>
<comment type="function">
    <text evidence="4">Poorly processive, error-prone DNA polymerase involved in untargeted mutagenesis. Copies undamaged DNA at stalled replication forks, which arise in vivo from mismatched or misaligned primer ends. These misaligned primers can be extended by PolIV. Exhibits no 3'-5' exonuclease (proofreading) activity. May be involved in translesional synthesis, in conjunction with the beta clamp from PolIII.</text>
</comment>
<proteinExistence type="inferred from homology"/>
<feature type="region of interest" description="Disordered" evidence="5">
    <location>
        <begin position="382"/>
        <end position="419"/>
    </location>
</feature>
<dbReference type="InterPro" id="IPR036775">
    <property type="entry name" value="DNA_pol_Y-fam_lit_finger_sf"/>
</dbReference>
<keyword evidence="4" id="KW-0227">DNA damage</keyword>
<evidence type="ECO:0000256" key="4">
    <source>
        <dbReference type="HAMAP-Rule" id="MF_01113"/>
    </source>
</evidence>
<comment type="cofactor">
    <cofactor evidence="4">
        <name>Mg(2+)</name>
        <dbReference type="ChEBI" id="CHEBI:18420"/>
    </cofactor>
    <text evidence="4">Binds 2 magnesium ions per subunit.</text>
</comment>
<evidence type="ECO:0000259" key="6">
    <source>
        <dbReference type="PROSITE" id="PS50173"/>
    </source>
</evidence>
<keyword evidence="4" id="KW-0238">DNA-binding</keyword>
<protein>
    <recommendedName>
        <fullName evidence="4">DNA polymerase IV</fullName>
        <shortName evidence="4">Pol IV</shortName>
        <ecNumber evidence="4">2.7.7.7</ecNumber>
    </recommendedName>
</protein>
<dbReference type="InterPro" id="IPR022880">
    <property type="entry name" value="DNApol_IV"/>
</dbReference>
<evidence type="ECO:0000313" key="7">
    <source>
        <dbReference type="EMBL" id="MDC0745065.1"/>
    </source>
</evidence>
<dbReference type="Pfam" id="PF11799">
    <property type="entry name" value="IMS_C"/>
    <property type="match status" value="1"/>
</dbReference>
<dbReference type="NCBIfam" id="NF002677">
    <property type="entry name" value="PRK02406.1"/>
    <property type="match status" value="1"/>
</dbReference>
<gene>
    <name evidence="4 7" type="primary">dinB</name>
    <name evidence="7" type="ORF">POL67_27275</name>
</gene>
<feature type="domain" description="UmuC" evidence="6">
    <location>
        <begin position="5"/>
        <end position="185"/>
    </location>
</feature>
<dbReference type="Gene3D" id="3.30.70.270">
    <property type="match status" value="1"/>
</dbReference>
<dbReference type="InterPro" id="IPR024728">
    <property type="entry name" value="PolY_HhH_motif"/>
</dbReference>
<keyword evidence="4" id="KW-0460">Magnesium</keyword>
<feature type="active site" evidence="4">
    <location>
        <position position="104"/>
    </location>
</feature>
<dbReference type="Gene3D" id="3.30.1490.100">
    <property type="entry name" value="DNA polymerase, Y-family, little finger domain"/>
    <property type="match status" value="1"/>
</dbReference>
<dbReference type="HAMAP" id="MF_01113">
    <property type="entry name" value="DNApol_IV"/>
    <property type="match status" value="1"/>
</dbReference>
<keyword evidence="4" id="KW-0235">DNA replication</keyword>
<keyword evidence="4 7" id="KW-0548">Nucleotidyltransferase</keyword>
<comment type="caution">
    <text evidence="7">The sequence shown here is derived from an EMBL/GenBank/DDBJ whole genome shotgun (WGS) entry which is preliminary data.</text>
</comment>
<evidence type="ECO:0000256" key="1">
    <source>
        <dbReference type="ARBA" id="ARBA00010945"/>
    </source>
</evidence>
<dbReference type="Pfam" id="PF00817">
    <property type="entry name" value="IMS"/>
    <property type="match status" value="1"/>
</dbReference>
<dbReference type="Pfam" id="PF11798">
    <property type="entry name" value="IMS_HHH"/>
    <property type="match status" value="1"/>
</dbReference>
<keyword evidence="4" id="KW-0234">DNA repair</keyword>
<keyword evidence="4 7" id="KW-0808">Transferase</keyword>
<dbReference type="EC" id="2.7.7.7" evidence="4"/>
<dbReference type="Proteomes" id="UP001221411">
    <property type="component" value="Unassembled WGS sequence"/>
</dbReference>
<reference evidence="7 8" key="1">
    <citation type="submission" date="2022-11" db="EMBL/GenBank/DDBJ databases">
        <title>Minimal conservation of predation-associated metabolite biosynthetic gene clusters underscores biosynthetic potential of Myxococcota including descriptions for ten novel species: Archangium lansinium sp. nov., Myxococcus landrumus sp. nov., Nannocystis bai.</title>
        <authorList>
            <person name="Ahearne A."/>
            <person name="Stevens C."/>
            <person name="Dowd S."/>
        </authorList>
    </citation>
    <scope>NUCLEOTIDE SEQUENCE [LARGE SCALE GENOMIC DNA]</scope>
    <source>
        <strain evidence="7 8">RJM3</strain>
    </source>
</reference>
<evidence type="ECO:0000256" key="5">
    <source>
        <dbReference type="SAM" id="MobiDB-lite"/>
    </source>
</evidence>
<sequence length="419" mass="44741">MSRVVLHVDMDAFYASVEQRDDPRLRGRPVIVGGHPRRGVVLAASYEVRRFGVRSAMPMARALVLAPSAVVVPPRFAAYVEASEQIHAIFESVTPLVEPLSLDEAFLDVTASRALFGTGEAIATDIRARIADEVHLPASAGVASSKLVAKIASDLAKPNGQRIVAPEDTTHFLAPLPVSRLWGVGPKTEEILRAQGLHTIGDVAARDPVSLGVLLGKLGPHIHALATGHGDDRPVVPDREQKSLGAEDTFEEDLQGAPALAPHVHAQALRVGRRLRRAGLVARVVVLKIKLSDHTLVTRRTTLDEPTDDGTLLHRAALALLDGLPLSRRVRLTGVSAQELSRGGGQLPLFDQGAQRSKRLNQVLDRIADRFGPAAVIPADVAGLGQGSGADDEARRKIGAARFDAPSPISPSRRERGRG</sequence>
<dbReference type="CDD" id="cd03586">
    <property type="entry name" value="PolY_Pol_IV_kappa"/>
    <property type="match status" value="1"/>
</dbReference>
<name>A0ABT5ETB3_9BACT</name>
<evidence type="ECO:0000256" key="3">
    <source>
        <dbReference type="ARBA" id="ARBA00022932"/>
    </source>
</evidence>
<feature type="binding site" evidence="4">
    <location>
        <position position="103"/>
    </location>
    <ligand>
        <name>Mg(2+)</name>
        <dbReference type="ChEBI" id="CHEBI:18420"/>
    </ligand>
</feature>
<dbReference type="SUPFAM" id="SSF56672">
    <property type="entry name" value="DNA/RNA polymerases"/>
    <property type="match status" value="1"/>
</dbReference>
<keyword evidence="8" id="KW-1185">Reference proteome</keyword>
<dbReference type="EMBL" id="JAQNDO010000001">
    <property type="protein sequence ID" value="MDC0745065.1"/>
    <property type="molecule type" value="Genomic_DNA"/>
</dbReference>
<comment type="subcellular location">
    <subcellularLocation>
        <location evidence="4">Cytoplasm</location>
    </subcellularLocation>
</comment>
<dbReference type="PROSITE" id="PS50173">
    <property type="entry name" value="UMUC"/>
    <property type="match status" value="1"/>
</dbReference>
<feature type="site" description="Substrate discrimination" evidence="4">
    <location>
        <position position="14"/>
    </location>
</feature>
<evidence type="ECO:0000313" key="8">
    <source>
        <dbReference type="Proteomes" id="UP001221411"/>
    </source>
</evidence>
<organism evidence="7 8">
    <name type="scientific">Polyangium mundeleinium</name>
    <dbReference type="NCBI Taxonomy" id="2995306"/>
    <lineage>
        <taxon>Bacteria</taxon>
        <taxon>Pseudomonadati</taxon>
        <taxon>Myxococcota</taxon>
        <taxon>Polyangia</taxon>
        <taxon>Polyangiales</taxon>
        <taxon>Polyangiaceae</taxon>
        <taxon>Polyangium</taxon>
    </lineage>
</organism>
<dbReference type="Gene3D" id="1.10.150.20">
    <property type="entry name" value="5' to 3' exonuclease, C-terminal subdomain"/>
    <property type="match status" value="1"/>
</dbReference>
<dbReference type="SUPFAM" id="SSF100879">
    <property type="entry name" value="Lesion bypass DNA polymerase (Y-family), little finger domain"/>
    <property type="match status" value="1"/>
</dbReference>
<keyword evidence="2 4" id="KW-0515">Mutator protein</keyword>
<accession>A0ABT5ETB3</accession>
<comment type="subunit">
    <text evidence="4">Monomer.</text>
</comment>
<dbReference type="RefSeq" id="WP_271922207.1">
    <property type="nucleotide sequence ID" value="NZ_JAQNDO010000001.1"/>
</dbReference>
<dbReference type="InterPro" id="IPR043128">
    <property type="entry name" value="Rev_trsase/Diguanyl_cyclase"/>
</dbReference>
<comment type="similarity">
    <text evidence="1 4">Belongs to the DNA polymerase type-Y family.</text>
</comment>
<dbReference type="InterPro" id="IPR050116">
    <property type="entry name" value="DNA_polymerase-Y"/>
</dbReference>
<keyword evidence="4" id="KW-0479">Metal-binding</keyword>